<evidence type="ECO:0000256" key="3">
    <source>
        <dbReference type="SAM" id="MobiDB-lite"/>
    </source>
</evidence>
<dbReference type="GO" id="GO:0006260">
    <property type="term" value="P:DNA replication"/>
    <property type="evidence" value="ECO:0007669"/>
    <property type="project" value="UniProtKB-UniRule"/>
</dbReference>
<dbReference type="GO" id="GO:0005664">
    <property type="term" value="C:nuclear origin of replication recognition complex"/>
    <property type="evidence" value="ECO:0007669"/>
    <property type="project" value="UniProtKB-UniRule"/>
</dbReference>
<sequence>MQGLFEEDKQKVSNQQIFGFQTPKRKNGMLLKAEDSMKNSSKAKENLTPKSTKTKANTPQVSNVMKTESPSLKANTSRKSLLRGDETPKSEKRIISCKTPLSAKFIGGKSPRPLKLSCDSPTPSEEKENNVDCRRLNLPKTPYSLRTKLKKRICQETKTDQYQDDDSGSEFEASNPESSSDSSEDEEGSADGSSSPENVPVQKKPRIILKITNQNESSVQFKPRRGARKRELSYVFKSDDYFTHKSGKQVNKTSNNTLKKTPQISRDKMAAILNDMRDNHEVCKEELITNVRALFPEWLLFLRENFNILLHGFGSKYKVINEFHKKMLSNSKVLVINGFFPDLTLKEILESIIIDLLDLKDAPQDPQQACDVIKKKLSSRYATDIFLVIHNIDGTALRGNKQQSVLAQLAIMPKVHIVASIDHINAPLLWDNSKLGHLNFIWFDVTNYSKYEIETSYESSLLICGITPMWDNSKLGHLNFIWFDVTNYSKYEIETSYEMTEQDEDTEFEQYEDTEFDHDISGLNSISIGDNYDEWSNSSVIGDAPLLENFNVYRASFSKCLNSLSEAKRIVYYAFPPVIQLKITTWCAWQRN</sequence>
<dbReference type="Pfam" id="PF04084">
    <property type="entry name" value="RecA-like_ORC2"/>
    <property type="match status" value="1"/>
</dbReference>
<dbReference type="GO" id="GO:0003688">
    <property type="term" value="F:DNA replication origin binding"/>
    <property type="evidence" value="ECO:0007669"/>
    <property type="project" value="UniProtKB-UniRule"/>
</dbReference>
<reference evidence="6" key="1">
    <citation type="submission" date="2025-08" db="UniProtKB">
        <authorList>
            <consortium name="RefSeq"/>
        </authorList>
    </citation>
    <scope>IDENTIFICATION</scope>
</reference>
<feature type="region of interest" description="Disordered" evidence="3">
    <location>
        <begin position="158"/>
        <end position="209"/>
    </location>
</feature>
<evidence type="ECO:0000256" key="2">
    <source>
        <dbReference type="RuleBase" id="RU368084"/>
    </source>
</evidence>
<feature type="compositionally biased region" description="Polar residues" evidence="3">
    <location>
        <begin position="48"/>
        <end position="79"/>
    </location>
</feature>
<gene>
    <name evidence="6" type="primary">LOC103505884</name>
</gene>
<keyword evidence="5" id="KW-1185">Reference proteome</keyword>
<comment type="function">
    <text evidence="2">Component of the origin recognition complex (ORC) that binds origins of replication. DNA-binding is ATP-dependent. ORC is required to assemble the pre-replication complex necessary to initiate DNA replication.</text>
</comment>
<keyword evidence="2" id="KW-0235">DNA replication</keyword>
<dbReference type="PaxDb" id="121845-A0A1S4E7B5"/>
<dbReference type="RefSeq" id="XP_017298095.1">
    <property type="nucleotide sequence ID" value="XM_017442606.1"/>
</dbReference>
<organism evidence="5 6">
    <name type="scientific">Diaphorina citri</name>
    <name type="common">Asian citrus psyllid</name>
    <dbReference type="NCBI Taxonomy" id="121845"/>
    <lineage>
        <taxon>Eukaryota</taxon>
        <taxon>Metazoa</taxon>
        <taxon>Ecdysozoa</taxon>
        <taxon>Arthropoda</taxon>
        <taxon>Hexapoda</taxon>
        <taxon>Insecta</taxon>
        <taxon>Pterygota</taxon>
        <taxon>Neoptera</taxon>
        <taxon>Paraneoptera</taxon>
        <taxon>Hemiptera</taxon>
        <taxon>Sternorrhyncha</taxon>
        <taxon>Psylloidea</taxon>
        <taxon>Psyllidae</taxon>
        <taxon>Diaphorininae</taxon>
        <taxon>Diaphorina</taxon>
    </lineage>
</organism>
<proteinExistence type="inferred from homology"/>
<comment type="subcellular location">
    <subcellularLocation>
        <location evidence="2">Nucleus</location>
    </subcellularLocation>
</comment>
<feature type="compositionally biased region" description="Basic and acidic residues" evidence="3">
    <location>
        <begin position="124"/>
        <end position="135"/>
    </location>
</feature>
<dbReference type="AlphaFoldDB" id="A0A1S4E7B5"/>
<feature type="domain" description="Origin recognition complex subunit 2 RecA-like" evidence="4">
    <location>
        <begin position="284"/>
        <end position="445"/>
    </location>
</feature>
<evidence type="ECO:0000259" key="4">
    <source>
        <dbReference type="Pfam" id="PF04084"/>
    </source>
</evidence>
<feature type="compositionally biased region" description="Basic and acidic residues" evidence="3">
    <location>
        <begin position="82"/>
        <end position="94"/>
    </location>
</feature>
<accession>A0A1S4E7B5</accession>
<feature type="compositionally biased region" description="Basic and acidic residues" evidence="3">
    <location>
        <begin position="1"/>
        <end position="11"/>
    </location>
</feature>
<name>A0A1S4E7B5_DIACI</name>
<dbReference type="STRING" id="121845.A0A1S4E7B5"/>
<feature type="region of interest" description="Disordered" evidence="3">
    <location>
        <begin position="1"/>
        <end position="135"/>
    </location>
</feature>
<protein>
    <recommendedName>
        <fullName evidence="1 2">Origin recognition complex subunit 2</fullName>
    </recommendedName>
</protein>
<feature type="compositionally biased region" description="Basic and acidic residues" evidence="3">
    <location>
        <begin position="32"/>
        <end position="47"/>
    </location>
</feature>
<dbReference type="KEGG" id="dci:103505884"/>
<evidence type="ECO:0000313" key="5">
    <source>
        <dbReference type="Proteomes" id="UP000079169"/>
    </source>
</evidence>
<comment type="subunit">
    <text evidence="2">Component of the origin recognition complex (ORC).</text>
</comment>
<dbReference type="GeneID" id="103505884"/>
<feature type="compositionally biased region" description="Low complexity" evidence="3">
    <location>
        <begin position="172"/>
        <end position="181"/>
    </location>
</feature>
<dbReference type="PANTHER" id="PTHR14052">
    <property type="entry name" value="ORIGIN RECOGNITION COMPLEX SUBUNIT 2"/>
    <property type="match status" value="1"/>
</dbReference>
<dbReference type="Proteomes" id="UP000079169">
    <property type="component" value="Unplaced"/>
</dbReference>
<comment type="similarity">
    <text evidence="2">Belongs to the ORC2 family.</text>
</comment>
<dbReference type="PANTHER" id="PTHR14052:SF0">
    <property type="entry name" value="ORIGIN RECOGNITION COMPLEX SUBUNIT 2"/>
    <property type="match status" value="1"/>
</dbReference>
<evidence type="ECO:0000313" key="6">
    <source>
        <dbReference type="RefSeq" id="XP_017298095.1"/>
    </source>
</evidence>
<dbReference type="InterPro" id="IPR056772">
    <property type="entry name" value="RecA-like_ORC2"/>
</dbReference>
<dbReference type="InterPro" id="IPR007220">
    <property type="entry name" value="ORC2"/>
</dbReference>
<keyword evidence="2" id="KW-0539">Nucleus</keyword>
<evidence type="ECO:0000256" key="1">
    <source>
        <dbReference type="ARBA" id="ARBA00019080"/>
    </source>
</evidence>